<reference evidence="2 3" key="1">
    <citation type="submission" date="2024-04" db="EMBL/GenBank/DDBJ databases">
        <authorList>
            <person name="Fracassetti M."/>
        </authorList>
    </citation>
    <scope>NUCLEOTIDE SEQUENCE [LARGE SCALE GENOMIC DNA]</scope>
</reference>
<dbReference type="InterPro" id="IPR008906">
    <property type="entry name" value="HATC_C_dom"/>
</dbReference>
<dbReference type="Proteomes" id="UP001497516">
    <property type="component" value="Chromosome 1"/>
</dbReference>
<proteinExistence type="predicted"/>
<feature type="domain" description="HAT C-terminal dimerisation" evidence="1">
    <location>
        <begin position="24"/>
        <end position="68"/>
    </location>
</feature>
<accession>A0AAV2CM26</accession>
<dbReference type="AlphaFoldDB" id="A0AAV2CM26"/>
<evidence type="ECO:0000259" key="1">
    <source>
        <dbReference type="Pfam" id="PF05699"/>
    </source>
</evidence>
<protein>
    <recommendedName>
        <fullName evidence="1">HAT C-terminal dimerisation domain-containing protein</fullName>
    </recommendedName>
</protein>
<dbReference type="PANTHER" id="PTHR11697">
    <property type="entry name" value="GENERAL TRANSCRIPTION FACTOR 2-RELATED ZINC FINGER PROTEIN"/>
    <property type="match status" value="1"/>
</dbReference>
<dbReference type="Pfam" id="PF05699">
    <property type="entry name" value="Dimer_Tnp_hAT"/>
    <property type="match status" value="1"/>
</dbReference>
<dbReference type="EMBL" id="OZ034813">
    <property type="protein sequence ID" value="CAL1357236.1"/>
    <property type="molecule type" value="Genomic_DNA"/>
</dbReference>
<evidence type="ECO:0000313" key="3">
    <source>
        <dbReference type="Proteomes" id="UP001497516"/>
    </source>
</evidence>
<dbReference type="PANTHER" id="PTHR11697:SF230">
    <property type="entry name" value="ZINC FINGER, MYM DOMAIN CONTAINING 1"/>
    <property type="match status" value="1"/>
</dbReference>
<dbReference type="InterPro" id="IPR055298">
    <property type="entry name" value="AtLOH3-like"/>
</dbReference>
<organism evidence="2 3">
    <name type="scientific">Linum trigynum</name>
    <dbReference type="NCBI Taxonomy" id="586398"/>
    <lineage>
        <taxon>Eukaryota</taxon>
        <taxon>Viridiplantae</taxon>
        <taxon>Streptophyta</taxon>
        <taxon>Embryophyta</taxon>
        <taxon>Tracheophyta</taxon>
        <taxon>Spermatophyta</taxon>
        <taxon>Magnoliopsida</taxon>
        <taxon>eudicotyledons</taxon>
        <taxon>Gunneridae</taxon>
        <taxon>Pentapetalae</taxon>
        <taxon>rosids</taxon>
        <taxon>fabids</taxon>
        <taxon>Malpighiales</taxon>
        <taxon>Linaceae</taxon>
        <taxon>Linum</taxon>
    </lineage>
</organism>
<evidence type="ECO:0000313" key="2">
    <source>
        <dbReference type="EMBL" id="CAL1357236.1"/>
    </source>
</evidence>
<sequence length="76" mass="8536">MFTKLKGIPNLCREMVVAKKFRPFPLVHRLVKLALLLPVAAATVDRVFSAMNYVKNTLRSRLSDEGLNDFVVGYVG</sequence>
<dbReference type="GO" id="GO:0046983">
    <property type="term" value="F:protein dimerization activity"/>
    <property type="evidence" value="ECO:0007669"/>
    <property type="project" value="InterPro"/>
</dbReference>
<keyword evidence="3" id="KW-1185">Reference proteome</keyword>
<gene>
    <name evidence="2" type="ORF">LTRI10_LOCUS4885</name>
</gene>
<name>A0AAV2CM26_9ROSI</name>